<organism evidence="1">
    <name type="scientific">freshwater metagenome</name>
    <dbReference type="NCBI Taxonomy" id="449393"/>
    <lineage>
        <taxon>unclassified sequences</taxon>
        <taxon>metagenomes</taxon>
        <taxon>ecological metagenomes</taxon>
    </lineage>
</organism>
<sequence length="43" mass="4683">MSARLRGVRMPPWAAPLLLGVACLLIYNANFRTIGADDTLPAR</sequence>
<dbReference type="EMBL" id="CAEZXP010000001">
    <property type="protein sequence ID" value="CAB4692957.1"/>
    <property type="molecule type" value="Genomic_DNA"/>
</dbReference>
<dbReference type="AlphaFoldDB" id="A0A6J6P2U2"/>
<gene>
    <name evidence="1" type="ORF">UFOPK2399_00848</name>
</gene>
<evidence type="ECO:0000313" key="1">
    <source>
        <dbReference type="EMBL" id="CAB4692957.1"/>
    </source>
</evidence>
<dbReference type="PROSITE" id="PS51257">
    <property type="entry name" value="PROKAR_LIPOPROTEIN"/>
    <property type="match status" value="1"/>
</dbReference>
<name>A0A6J6P2U2_9ZZZZ</name>
<protein>
    <submittedName>
        <fullName evidence="1">Unannotated protein</fullName>
    </submittedName>
</protein>
<accession>A0A6J6P2U2</accession>
<proteinExistence type="predicted"/>
<reference evidence="1" key="1">
    <citation type="submission" date="2020-05" db="EMBL/GenBank/DDBJ databases">
        <authorList>
            <person name="Chiriac C."/>
            <person name="Salcher M."/>
            <person name="Ghai R."/>
            <person name="Kavagutti S V."/>
        </authorList>
    </citation>
    <scope>NUCLEOTIDE SEQUENCE</scope>
</reference>